<feature type="transmembrane region" description="Helical" evidence="6">
    <location>
        <begin position="490"/>
        <end position="514"/>
    </location>
</feature>
<evidence type="ECO:0000256" key="5">
    <source>
        <dbReference type="ARBA" id="ARBA00023136"/>
    </source>
</evidence>
<dbReference type="PANTHER" id="PTHR30618:SF0">
    <property type="entry name" value="PURINE-URACIL PERMEASE NCS1"/>
    <property type="match status" value="1"/>
</dbReference>
<dbReference type="Pfam" id="PF02133">
    <property type="entry name" value="Transp_cyt_pur"/>
    <property type="match status" value="1"/>
</dbReference>
<keyword evidence="8" id="KW-1185">Reference proteome</keyword>
<evidence type="ECO:0000313" key="7">
    <source>
        <dbReference type="EMBL" id="GIZ42944.1"/>
    </source>
</evidence>
<feature type="transmembrane region" description="Helical" evidence="6">
    <location>
        <begin position="285"/>
        <end position="305"/>
    </location>
</feature>
<name>A0A9P3FHJ3_9PEZI</name>
<evidence type="ECO:0000256" key="2">
    <source>
        <dbReference type="ARBA" id="ARBA00008974"/>
    </source>
</evidence>
<evidence type="ECO:0000256" key="4">
    <source>
        <dbReference type="ARBA" id="ARBA00022989"/>
    </source>
</evidence>
<comment type="caution">
    <text evidence="7">The sequence shown here is derived from an EMBL/GenBank/DDBJ whole genome shotgun (WGS) entry which is preliminary data.</text>
</comment>
<feature type="transmembrane region" description="Helical" evidence="6">
    <location>
        <begin position="85"/>
        <end position="104"/>
    </location>
</feature>
<keyword evidence="5 6" id="KW-0472">Membrane</keyword>
<organism evidence="7 8">
    <name type="scientific">Cercospora kikuchii</name>
    <dbReference type="NCBI Taxonomy" id="84275"/>
    <lineage>
        <taxon>Eukaryota</taxon>
        <taxon>Fungi</taxon>
        <taxon>Dikarya</taxon>
        <taxon>Ascomycota</taxon>
        <taxon>Pezizomycotina</taxon>
        <taxon>Dothideomycetes</taxon>
        <taxon>Dothideomycetidae</taxon>
        <taxon>Mycosphaerellales</taxon>
        <taxon>Mycosphaerellaceae</taxon>
        <taxon>Cercospora</taxon>
    </lineage>
</organism>
<keyword evidence="4 6" id="KW-1133">Transmembrane helix</keyword>
<reference evidence="7 8" key="1">
    <citation type="submission" date="2021-01" db="EMBL/GenBank/DDBJ databases">
        <title>Cercospora kikuchii MAFF 305040 whole genome shotgun sequence.</title>
        <authorList>
            <person name="Kashiwa T."/>
            <person name="Suzuki T."/>
        </authorList>
    </citation>
    <scope>NUCLEOTIDE SEQUENCE [LARGE SCALE GENOMIC DNA]</scope>
    <source>
        <strain evidence="7 8">MAFF 305040</strain>
    </source>
</reference>
<protein>
    <recommendedName>
        <fullName evidence="9">Allantoin permease</fullName>
    </recommendedName>
</protein>
<gene>
    <name evidence="7" type="ORF">CKM354_000619100</name>
</gene>
<dbReference type="InterPro" id="IPR045225">
    <property type="entry name" value="Uracil/uridine/allantoin_perm"/>
</dbReference>
<dbReference type="Proteomes" id="UP000825890">
    <property type="component" value="Unassembled WGS sequence"/>
</dbReference>
<dbReference type="RefSeq" id="XP_044657431.1">
    <property type="nucleotide sequence ID" value="XM_044801496.1"/>
</dbReference>
<evidence type="ECO:0000256" key="3">
    <source>
        <dbReference type="ARBA" id="ARBA00022692"/>
    </source>
</evidence>
<feature type="transmembrane region" description="Helical" evidence="6">
    <location>
        <begin position="185"/>
        <end position="203"/>
    </location>
</feature>
<comment type="subcellular location">
    <subcellularLocation>
        <location evidence="1">Membrane</location>
        <topology evidence="1">Multi-pass membrane protein</topology>
    </subcellularLocation>
</comment>
<evidence type="ECO:0000256" key="1">
    <source>
        <dbReference type="ARBA" id="ARBA00004141"/>
    </source>
</evidence>
<dbReference type="GO" id="GO:0005886">
    <property type="term" value="C:plasma membrane"/>
    <property type="evidence" value="ECO:0007669"/>
    <property type="project" value="TreeGrafter"/>
</dbReference>
<dbReference type="PANTHER" id="PTHR30618">
    <property type="entry name" value="NCS1 FAMILY PURINE/PYRIMIDINE TRANSPORTER"/>
    <property type="match status" value="1"/>
</dbReference>
<dbReference type="GeneID" id="68291766"/>
<evidence type="ECO:0000313" key="8">
    <source>
        <dbReference type="Proteomes" id="UP000825890"/>
    </source>
</evidence>
<proteinExistence type="inferred from homology"/>
<feature type="transmembrane region" description="Helical" evidence="6">
    <location>
        <begin position="382"/>
        <end position="399"/>
    </location>
</feature>
<feature type="transmembrane region" description="Helical" evidence="6">
    <location>
        <begin position="341"/>
        <end position="362"/>
    </location>
</feature>
<sequence length="582" mass="64685">MSSFAAKLRSIAQVKRTHNYTEDAEQDEATAEAYGKWSNIDLVPTPPHQRCWSPWYYFAFQFSIAFSPTTYNIGSTLFSIGLTWWLIIIASFVGAFLCCIILYLNARGPVLYHIGFPVYARISAGIYGSLFFIFIRAVVAIFYMGTQTYYASRLMDVAVRCVFGYKWTEIPNHLPSSAGITTSQMIAFFLTWLLQFPFAFLHPSASGPLFVTKSFLSPTAYIATMIWSLIKFRGVDLHFSSNPATGSALAWSFLRAINTVVSGVVPPMVNIADLAHYGNNPTRDILPLTIGLFISKPFVILLGLFTTASGAKHFGIANWNLWDYYSLILTSYSWTPTSRTLIFLASIIQSFATIVTNISANAIPVGSDLAGLFPGYFDIRRGMILCHLLIWPVVPWLLVNSAQNFLTFLGSYLCFITPVIAIMIIDYWIARKGNVHVPSLYRPMEGSPYFYTKGFNLRAYIAWAIGVGLVISGISGAITPGSISLTAVRIYNCGFVLSFAAAGVVYWALCWGWPVEVVPMGKRRAGDGKMEREEMVLTEGFYLDDEVCPGYVKEKVVFGEEPVGMLNGRDEVVGSEKGKDKK</sequence>
<dbReference type="Gene3D" id="1.10.4160.10">
    <property type="entry name" value="Hydantoin permease"/>
    <property type="match status" value="1"/>
</dbReference>
<comment type="similarity">
    <text evidence="2">Belongs to the purine-cytosine permease (2.A.39) family.</text>
</comment>
<feature type="transmembrane region" description="Helical" evidence="6">
    <location>
        <begin position="215"/>
        <end position="232"/>
    </location>
</feature>
<dbReference type="GO" id="GO:0015205">
    <property type="term" value="F:nucleobase transmembrane transporter activity"/>
    <property type="evidence" value="ECO:0007669"/>
    <property type="project" value="TreeGrafter"/>
</dbReference>
<dbReference type="AlphaFoldDB" id="A0A9P3FHJ3"/>
<evidence type="ECO:0008006" key="9">
    <source>
        <dbReference type="Google" id="ProtNLM"/>
    </source>
</evidence>
<keyword evidence="3 6" id="KW-0812">Transmembrane</keyword>
<accession>A0A9P3FHJ3</accession>
<feature type="transmembrane region" description="Helical" evidence="6">
    <location>
        <begin position="460"/>
        <end position="478"/>
    </location>
</feature>
<dbReference type="EMBL" id="BOLY01000003">
    <property type="protein sequence ID" value="GIZ42944.1"/>
    <property type="molecule type" value="Genomic_DNA"/>
</dbReference>
<evidence type="ECO:0000256" key="6">
    <source>
        <dbReference type="SAM" id="Phobius"/>
    </source>
</evidence>
<feature type="transmembrane region" description="Helical" evidence="6">
    <location>
        <begin position="124"/>
        <end position="145"/>
    </location>
</feature>
<feature type="transmembrane region" description="Helical" evidence="6">
    <location>
        <begin position="406"/>
        <end position="430"/>
    </location>
</feature>
<feature type="transmembrane region" description="Helical" evidence="6">
    <location>
        <begin position="55"/>
        <end position="73"/>
    </location>
</feature>
<dbReference type="InterPro" id="IPR001248">
    <property type="entry name" value="Pur-cyt_permease"/>
</dbReference>
<dbReference type="OrthoDB" id="2018619at2759"/>